<organism evidence="2 3">
    <name type="scientific">Candidatus Daviesbacteria bacterium GW2011_GWA2_40_9</name>
    <dbReference type="NCBI Taxonomy" id="1618424"/>
    <lineage>
        <taxon>Bacteria</taxon>
        <taxon>Candidatus Daviesiibacteriota</taxon>
    </lineage>
</organism>
<comment type="caution">
    <text evidence="2">The sequence shown here is derived from an EMBL/GenBank/DDBJ whole genome shotgun (WGS) entry which is preliminary data.</text>
</comment>
<dbReference type="AlphaFoldDB" id="A0A0G0U0Z1"/>
<protein>
    <submittedName>
        <fullName evidence="2">Uncharacterized protein</fullName>
    </submittedName>
</protein>
<keyword evidence="1" id="KW-1133">Transmembrane helix</keyword>
<keyword evidence="1" id="KW-0472">Membrane</keyword>
<accession>A0A0G0U0Z1</accession>
<dbReference type="EMBL" id="LCAB01000009">
    <property type="protein sequence ID" value="KKR82779.1"/>
    <property type="molecule type" value="Genomic_DNA"/>
</dbReference>
<gene>
    <name evidence="2" type="ORF">UU29_C0009G0050</name>
</gene>
<evidence type="ECO:0000313" key="3">
    <source>
        <dbReference type="Proteomes" id="UP000034601"/>
    </source>
</evidence>
<evidence type="ECO:0000313" key="2">
    <source>
        <dbReference type="EMBL" id="KKR82779.1"/>
    </source>
</evidence>
<feature type="transmembrane region" description="Helical" evidence="1">
    <location>
        <begin position="38"/>
        <end position="63"/>
    </location>
</feature>
<evidence type="ECO:0000256" key="1">
    <source>
        <dbReference type="SAM" id="Phobius"/>
    </source>
</evidence>
<dbReference type="Proteomes" id="UP000034601">
    <property type="component" value="Unassembled WGS sequence"/>
</dbReference>
<feature type="transmembrane region" description="Helical" evidence="1">
    <location>
        <begin position="75"/>
        <end position="95"/>
    </location>
</feature>
<name>A0A0G0U0Z1_9BACT</name>
<sequence length="102" mass="11210">MKQLALQLGGYDVGKFPGLNDNLRNATLGSALSQVLNIVFVVAGFLMFFWAFWGVFEYIFAGGNKEGLGKARAKITWAIVGFIILSLAFAISQYIEQLFPAK</sequence>
<proteinExistence type="predicted"/>
<keyword evidence="1" id="KW-0812">Transmembrane</keyword>
<reference evidence="2 3" key="1">
    <citation type="journal article" date="2015" name="Nature">
        <title>rRNA introns, odd ribosomes, and small enigmatic genomes across a large radiation of phyla.</title>
        <authorList>
            <person name="Brown C.T."/>
            <person name="Hug L.A."/>
            <person name="Thomas B.C."/>
            <person name="Sharon I."/>
            <person name="Castelle C.J."/>
            <person name="Singh A."/>
            <person name="Wilkins M.J."/>
            <person name="Williams K.H."/>
            <person name="Banfield J.F."/>
        </authorList>
    </citation>
    <scope>NUCLEOTIDE SEQUENCE [LARGE SCALE GENOMIC DNA]</scope>
</reference>